<evidence type="ECO:0000259" key="2">
    <source>
        <dbReference type="Pfam" id="PF00108"/>
    </source>
</evidence>
<reference evidence="6" key="1">
    <citation type="submission" date="2022-10" db="EMBL/GenBank/DDBJ databases">
        <title>The complete genomes of actinobacterial strains from the NBC collection.</title>
        <authorList>
            <person name="Joergensen T.S."/>
            <person name="Alvarez Arevalo M."/>
            <person name="Sterndorff E.B."/>
            <person name="Faurdal D."/>
            <person name="Vuksanovic O."/>
            <person name="Mourched A.-S."/>
            <person name="Charusanti P."/>
            <person name="Shaw S."/>
            <person name="Blin K."/>
            <person name="Weber T."/>
        </authorList>
    </citation>
    <scope>NUCLEOTIDE SEQUENCE</scope>
    <source>
        <strain evidence="6">NBC_01393</strain>
    </source>
</reference>
<dbReference type="Gene3D" id="6.10.30.10">
    <property type="match status" value="1"/>
</dbReference>
<dbReference type="Pfam" id="PF22691">
    <property type="entry name" value="Thiolase_C_1"/>
    <property type="match status" value="1"/>
</dbReference>
<proteinExistence type="predicted"/>
<dbReference type="AlphaFoldDB" id="A0AAU3I8Y5"/>
<dbReference type="Pfam" id="PF01796">
    <property type="entry name" value="OB_ChsH2_C"/>
    <property type="match status" value="1"/>
</dbReference>
<dbReference type="InterPro" id="IPR020616">
    <property type="entry name" value="Thiolase_N"/>
</dbReference>
<dbReference type="SUPFAM" id="SSF53901">
    <property type="entry name" value="Thiolase-like"/>
    <property type="match status" value="2"/>
</dbReference>
<sequence>MTTGVAVVGVAEADLGISDLPALALLAQGVTRALDDAGLTLAQVDGLATSGTGRFPATQAADYLGIAPAWTDSTFAGGSAFEMYVARAAQAIAAGQCSTAVIAYGSNQRSGRSRSLTGPLDPASPEAQFEAPAGPLYPLSHYAMAARRYLHIHGHSRRALAEVAVAARAWALLNPAAHRHGAGPLTVDEVLASPMISSPLTKADCCLVTDGGGAIVLTSLDRARDLRRTPVRVLGYGEATTHTGSAGPDDLLTDPGAYASAARAYRHAGVGPADIDVVQVYDSFTITTLLSLEALGLCGPGEAADLVADGRIRPGGALPVNTSGGGLSYGHPGMFGVFLLIEAVRQLRGECGARQIPGARTAVAHGTGGILSTHATVILAREDTGGAGSTPPGTSEPWTGVAELPSGAPERRPGSPEPPRTADLPQPGTRPPSGLTGGAHGGPRTPPWDGPLPAPADAVTRPWWDATRTGRLTVQRCDACRHAQHPPRVLCTACGATRGLRLVPVAGTAVLDTFTVVHRAPHGRPVPYALGRTRLTEGPVLLAPLVGDHEALLCGQSLRLTWRALPDGRMLPVFRPTGDPADP</sequence>
<dbReference type="PANTHER" id="PTHR42870">
    <property type="entry name" value="ACETYL-COA C-ACETYLTRANSFERASE"/>
    <property type="match status" value="1"/>
</dbReference>
<dbReference type="PANTHER" id="PTHR42870:SF1">
    <property type="entry name" value="NON-SPECIFIC LIPID-TRANSFER PROTEIN-LIKE 2"/>
    <property type="match status" value="1"/>
</dbReference>
<evidence type="ECO:0000259" key="3">
    <source>
        <dbReference type="Pfam" id="PF01796"/>
    </source>
</evidence>
<evidence type="ECO:0000256" key="1">
    <source>
        <dbReference type="SAM" id="MobiDB-lite"/>
    </source>
</evidence>
<feature type="domain" description="ChsH2 C-terminal OB-fold" evidence="3">
    <location>
        <begin position="503"/>
        <end position="563"/>
    </location>
</feature>
<dbReference type="GO" id="GO:0016747">
    <property type="term" value="F:acyltransferase activity, transferring groups other than amino-acyl groups"/>
    <property type="evidence" value="ECO:0007669"/>
    <property type="project" value="InterPro"/>
</dbReference>
<accession>A0AAU3I8Y5</accession>
<name>A0AAU3I8Y5_9ACTN</name>
<feature type="region of interest" description="Disordered" evidence="1">
    <location>
        <begin position="383"/>
        <end position="457"/>
    </location>
</feature>
<dbReference type="EMBL" id="CP109546">
    <property type="protein sequence ID" value="WTZ14075.1"/>
    <property type="molecule type" value="Genomic_DNA"/>
</dbReference>
<feature type="domain" description="Thiolase C-terminal" evidence="5">
    <location>
        <begin position="237"/>
        <end position="381"/>
    </location>
</feature>
<organism evidence="6">
    <name type="scientific">Streptomyces sp. NBC_01393</name>
    <dbReference type="NCBI Taxonomy" id="2903851"/>
    <lineage>
        <taxon>Bacteria</taxon>
        <taxon>Bacillati</taxon>
        <taxon>Actinomycetota</taxon>
        <taxon>Actinomycetes</taxon>
        <taxon>Kitasatosporales</taxon>
        <taxon>Streptomycetaceae</taxon>
        <taxon>Streptomyces</taxon>
    </lineage>
</organism>
<dbReference type="Gene3D" id="3.40.47.10">
    <property type="match status" value="1"/>
</dbReference>
<dbReference type="Pfam" id="PF12172">
    <property type="entry name" value="zf-ChsH2"/>
    <property type="match status" value="1"/>
</dbReference>
<dbReference type="Pfam" id="PF00108">
    <property type="entry name" value="Thiolase_N"/>
    <property type="match status" value="1"/>
</dbReference>
<protein>
    <submittedName>
        <fullName evidence="6">Acetyl-CoA acetyltransferase</fullName>
    </submittedName>
</protein>
<gene>
    <name evidence="6" type="ORF">OG699_42640</name>
</gene>
<dbReference type="CDD" id="cd00829">
    <property type="entry name" value="SCP-x_thiolase"/>
    <property type="match status" value="1"/>
</dbReference>
<feature type="domain" description="ChsH2 rubredoxin-like zinc ribbon" evidence="4">
    <location>
        <begin position="464"/>
        <end position="497"/>
    </location>
</feature>
<evidence type="ECO:0000259" key="4">
    <source>
        <dbReference type="Pfam" id="PF12172"/>
    </source>
</evidence>
<dbReference type="InterPro" id="IPR002878">
    <property type="entry name" value="ChsH2_C"/>
</dbReference>
<dbReference type="SUPFAM" id="SSF50249">
    <property type="entry name" value="Nucleic acid-binding proteins"/>
    <property type="match status" value="1"/>
</dbReference>
<evidence type="ECO:0000259" key="5">
    <source>
        <dbReference type="Pfam" id="PF22691"/>
    </source>
</evidence>
<evidence type="ECO:0000313" key="6">
    <source>
        <dbReference type="EMBL" id="WTZ14075.1"/>
    </source>
</evidence>
<dbReference type="InterPro" id="IPR022002">
    <property type="entry name" value="ChsH2_Znr"/>
</dbReference>
<dbReference type="InterPro" id="IPR016039">
    <property type="entry name" value="Thiolase-like"/>
</dbReference>
<dbReference type="NCBIfam" id="NF004811">
    <property type="entry name" value="PRK06158.1"/>
    <property type="match status" value="1"/>
</dbReference>
<dbReference type="InterPro" id="IPR012340">
    <property type="entry name" value="NA-bd_OB-fold"/>
</dbReference>
<feature type="compositionally biased region" description="Pro residues" evidence="1">
    <location>
        <begin position="444"/>
        <end position="454"/>
    </location>
</feature>
<feature type="domain" description="Thiolase N-terminal" evidence="2">
    <location>
        <begin position="17"/>
        <end position="219"/>
    </location>
</feature>
<dbReference type="InterPro" id="IPR055140">
    <property type="entry name" value="Thiolase_C_2"/>
</dbReference>